<comment type="caution">
    <text evidence="8">The sequence shown here is derived from an EMBL/GenBank/DDBJ whole genome shotgun (WGS) entry which is preliminary data.</text>
</comment>
<evidence type="ECO:0000259" key="7">
    <source>
        <dbReference type="Pfam" id="PF01490"/>
    </source>
</evidence>
<feature type="transmembrane region" description="Helical" evidence="6">
    <location>
        <begin position="234"/>
        <end position="255"/>
    </location>
</feature>
<dbReference type="PANTHER" id="PTHR22950">
    <property type="entry name" value="AMINO ACID TRANSPORTER"/>
    <property type="match status" value="1"/>
</dbReference>
<evidence type="ECO:0000256" key="4">
    <source>
        <dbReference type="ARBA" id="ARBA00023136"/>
    </source>
</evidence>
<gene>
    <name evidence="8" type="ORF">PCOR1329_LOCUS39975</name>
</gene>
<name>A0ABN9TKJ7_9DINO</name>
<evidence type="ECO:0000256" key="6">
    <source>
        <dbReference type="SAM" id="Phobius"/>
    </source>
</evidence>
<feature type="transmembrane region" description="Helical" evidence="6">
    <location>
        <begin position="331"/>
        <end position="350"/>
    </location>
</feature>
<organism evidence="8 9">
    <name type="scientific">Prorocentrum cordatum</name>
    <dbReference type="NCBI Taxonomy" id="2364126"/>
    <lineage>
        <taxon>Eukaryota</taxon>
        <taxon>Sar</taxon>
        <taxon>Alveolata</taxon>
        <taxon>Dinophyceae</taxon>
        <taxon>Prorocentrales</taxon>
        <taxon>Prorocentraceae</taxon>
        <taxon>Prorocentrum</taxon>
    </lineage>
</organism>
<sequence>MSIAVPDQEVGTALSVRPVRSIAQSIPDDVDGADSEESSSSGEIDLPVGNEEEGAEEDYFGRVRSMPPMVWDDDLPEDHGITSMEATFSLITAIIGAGIMALPQLPKTGGIVVSTALMVVSTFATMEAGSAFFRSTMANNIVLKRGIKLTHTYIHSYEDYGFVAFGAAGSNFIRVITVGWFIGLCSGYVILMGQNVQNILWPIIELNYRVWVLILFPLLWLLSMMRDLSAIAKLMPVGVAAAMGSCILIIVKGIIDIRIWQSDDFLSPEANATASTIAEMQLHYTWPSGDFLSLGSLTATVFGAVACMGNVPSVLDEMKNKHKFRRSFRTALLIVMVLYIGIMLIAYHAYGNFILPNIVDSMKFHPTTWEESQTVEPKDWTGAQSVLLPTAMSCCVVINLIISYPLNLAPVFIAFQGTEYGKQNMKVGSKMNYIMRTCIVTLTVAIPLAVSDFSLVFNLFASICGPVQGVLAPIWFGFQIRKKVHAQNSGFARLSWHGFLSAIGFFCIAFGLTDSVRALIASFTE</sequence>
<accession>A0ABN9TKJ7</accession>
<feature type="transmembrane region" description="Helical" evidence="6">
    <location>
        <begin position="499"/>
        <end position="520"/>
    </location>
</feature>
<feature type="transmembrane region" description="Helical" evidence="6">
    <location>
        <begin position="456"/>
        <end position="478"/>
    </location>
</feature>
<dbReference type="Proteomes" id="UP001189429">
    <property type="component" value="Unassembled WGS sequence"/>
</dbReference>
<comment type="subcellular location">
    <subcellularLocation>
        <location evidence="1">Membrane</location>
        <topology evidence="1">Multi-pass membrane protein</topology>
    </subcellularLocation>
</comment>
<feature type="transmembrane region" description="Helical" evidence="6">
    <location>
        <begin position="291"/>
        <end position="311"/>
    </location>
</feature>
<protein>
    <recommendedName>
        <fullName evidence="7">Amino acid transporter transmembrane domain-containing protein</fullName>
    </recommendedName>
</protein>
<feature type="transmembrane region" description="Helical" evidence="6">
    <location>
        <begin position="199"/>
        <end position="222"/>
    </location>
</feature>
<proteinExistence type="predicted"/>
<dbReference type="EMBL" id="CAUYUJ010014826">
    <property type="protein sequence ID" value="CAK0846497.1"/>
    <property type="molecule type" value="Genomic_DNA"/>
</dbReference>
<evidence type="ECO:0000256" key="1">
    <source>
        <dbReference type="ARBA" id="ARBA00004141"/>
    </source>
</evidence>
<feature type="domain" description="Amino acid transporter transmembrane" evidence="7">
    <location>
        <begin position="79"/>
        <end position="512"/>
    </location>
</feature>
<evidence type="ECO:0000313" key="8">
    <source>
        <dbReference type="EMBL" id="CAK0846497.1"/>
    </source>
</evidence>
<feature type="transmembrane region" description="Helical" evidence="6">
    <location>
        <begin position="172"/>
        <end position="193"/>
    </location>
</feature>
<feature type="region of interest" description="Disordered" evidence="5">
    <location>
        <begin position="23"/>
        <end position="53"/>
    </location>
</feature>
<feature type="transmembrane region" description="Helical" evidence="6">
    <location>
        <begin position="86"/>
        <end position="105"/>
    </location>
</feature>
<feature type="transmembrane region" description="Helical" evidence="6">
    <location>
        <begin position="386"/>
        <end position="413"/>
    </location>
</feature>
<evidence type="ECO:0000256" key="3">
    <source>
        <dbReference type="ARBA" id="ARBA00022989"/>
    </source>
</evidence>
<feature type="compositionally biased region" description="Acidic residues" evidence="5">
    <location>
        <begin position="28"/>
        <end position="37"/>
    </location>
</feature>
<dbReference type="InterPro" id="IPR013057">
    <property type="entry name" value="AA_transpt_TM"/>
</dbReference>
<feature type="transmembrane region" description="Helical" evidence="6">
    <location>
        <begin position="433"/>
        <end position="450"/>
    </location>
</feature>
<evidence type="ECO:0000256" key="5">
    <source>
        <dbReference type="SAM" id="MobiDB-lite"/>
    </source>
</evidence>
<reference evidence="8" key="1">
    <citation type="submission" date="2023-10" db="EMBL/GenBank/DDBJ databases">
        <authorList>
            <person name="Chen Y."/>
            <person name="Shah S."/>
            <person name="Dougan E. K."/>
            <person name="Thang M."/>
            <person name="Chan C."/>
        </authorList>
    </citation>
    <scope>NUCLEOTIDE SEQUENCE [LARGE SCALE GENOMIC DNA]</scope>
</reference>
<evidence type="ECO:0000313" key="9">
    <source>
        <dbReference type="Proteomes" id="UP001189429"/>
    </source>
</evidence>
<keyword evidence="3 6" id="KW-1133">Transmembrane helix</keyword>
<evidence type="ECO:0000256" key="2">
    <source>
        <dbReference type="ARBA" id="ARBA00022692"/>
    </source>
</evidence>
<keyword evidence="4 6" id="KW-0472">Membrane</keyword>
<keyword evidence="9" id="KW-1185">Reference proteome</keyword>
<dbReference type="Pfam" id="PF01490">
    <property type="entry name" value="Aa_trans"/>
    <property type="match status" value="1"/>
</dbReference>
<keyword evidence="2 6" id="KW-0812">Transmembrane</keyword>
<feature type="transmembrane region" description="Helical" evidence="6">
    <location>
        <begin position="111"/>
        <end position="133"/>
    </location>
</feature>